<dbReference type="NCBIfam" id="NF047798">
    <property type="entry name" value="leader_Chryseo"/>
    <property type="match status" value="1"/>
</dbReference>
<protein>
    <recommendedName>
        <fullName evidence="3">Bacteriocin</fullName>
    </recommendedName>
</protein>
<comment type="caution">
    <text evidence="1">The sequence shown here is derived from an EMBL/GenBank/DDBJ whole genome shotgun (WGS) entry which is preliminary data.</text>
</comment>
<evidence type="ECO:0000313" key="1">
    <source>
        <dbReference type="EMBL" id="PWN66864.1"/>
    </source>
</evidence>
<dbReference type="EMBL" id="PPED02000005">
    <property type="protein sequence ID" value="PWN66864.1"/>
    <property type="molecule type" value="Genomic_DNA"/>
</dbReference>
<proteinExistence type="predicted"/>
<evidence type="ECO:0000313" key="2">
    <source>
        <dbReference type="Proteomes" id="UP000236594"/>
    </source>
</evidence>
<reference evidence="1 2" key="1">
    <citation type="submission" date="2018-04" db="EMBL/GenBank/DDBJ databases">
        <title>Draft Genome Sequence of Phosphate-Solubilizing Chryseobacterium sp. ISE14 that is a Biocontrol and Plant Growth-Promoting Rhizobacterium Isolated from Cucumber.</title>
        <authorList>
            <person name="Jeong J.-J."/>
            <person name="Sang M.K."/>
            <person name="Choi I.-G."/>
            <person name="Kim K.D."/>
        </authorList>
    </citation>
    <scope>NUCLEOTIDE SEQUENCE [LARGE SCALE GENOMIC DNA]</scope>
    <source>
        <strain evidence="1 2">ISE14</strain>
    </source>
</reference>
<dbReference type="Proteomes" id="UP000236594">
    <property type="component" value="Unassembled WGS sequence"/>
</dbReference>
<dbReference type="InterPro" id="IPR058074">
    <property type="entry name" value="Bacteriocin-like"/>
</dbReference>
<dbReference type="OrthoDB" id="1271641at2"/>
<sequence>MKNLKKVNRNHLKQVLGGNSAFTCSGRLQYLVAFNGYYACCKEEVQNPCSTTVMCLLPIGMCE</sequence>
<dbReference type="AlphaFoldDB" id="A0A316WZM4"/>
<gene>
    <name evidence="1" type="ORF">C1631_019285</name>
</gene>
<keyword evidence="2" id="KW-1185">Reference proteome</keyword>
<evidence type="ECO:0008006" key="3">
    <source>
        <dbReference type="Google" id="ProtNLM"/>
    </source>
</evidence>
<organism evidence="1 2">
    <name type="scientific">Chryseobacterium phosphatilyticum</name>
    <dbReference type="NCBI Taxonomy" id="475075"/>
    <lineage>
        <taxon>Bacteria</taxon>
        <taxon>Pseudomonadati</taxon>
        <taxon>Bacteroidota</taxon>
        <taxon>Flavobacteriia</taxon>
        <taxon>Flavobacteriales</taxon>
        <taxon>Weeksellaceae</taxon>
        <taxon>Chryseobacterium group</taxon>
        <taxon>Chryseobacterium</taxon>
    </lineage>
</organism>
<name>A0A316WZM4_9FLAO</name>
<dbReference type="RefSeq" id="WP_109713766.1">
    <property type="nucleotide sequence ID" value="NZ_PPED02000005.1"/>
</dbReference>
<accession>A0A316WZM4</accession>